<dbReference type="InterPro" id="IPR022882">
    <property type="entry name" value="tRNA_adenine-N6_MeTrfase"/>
</dbReference>
<dbReference type="PROSITE" id="PS01131">
    <property type="entry name" value="RRNA_A_DIMETH"/>
    <property type="match status" value="1"/>
</dbReference>
<dbReference type="GO" id="GO:0032259">
    <property type="term" value="P:methylation"/>
    <property type="evidence" value="ECO:0007669"/>
    <property type="project" value="UniProtKB-KW"/>
</dbReference>
<gene>
    <name evidence="8" type="ORF">QWY31_02200</name>
</gene>
<dbReference type="InterPro" id="IPR002052">
    <property type="entry name" value="DNA_methylase_N6_adenine_CS"/>
</dbReference>
<evidence type="ECO:0000256" key="5">
    <source>
        <dbReference type="ARBA" id="ARBA00022694"/>
    </source>
</evidence>
<dbReference type="PANTHER" id="PTHR47739:SF1">
    <property type="entry name" value="TRNA1(VAL) (ADENINE(37)-N6)-METHYLTRANSFERASE"/>
    <property type="match status" value="1"/>
</dbReference>
<dbReference type="Proteomes" id="UP001168552">
    <property type="component" value="Unassembled WGS sequence"/>
</dbReference>
<evidence type="ECO:0000259" key="7">
    <source>
        <dbReference type="Pfam" id="PF05175"/>
    </source>
</evidence>
<sequence>MANPYFKFKQFTVYHDRCGMKVCTESCLFGGLLSQPEARHALDIGSGTGLLSLMVAQRHPDLKIDAVEVDIPSYEQSLSNIGKSPFSEQIKVHRNRIQHFRPEKQYDWIFSNPPFFPHHLKSNDPSKRKAIHTDLLPFSDLMKAVVRLLKPTGTFELILPERQYRDFKRMAELAGLHLQHAFVIYNAPGEPVFRIISQWRYDRAKAQTTSIYIKDKKGAYTPEFTLILKEYYLIF</sequence>
<dbReference type="Gene3D" id="3.40.50.150">
    <property type="entry name" value="Vaccinia Virus protein VP39"/>
    <property type="match status" value="1"/>
</dbReference>
<dbReference type="InterPro" id="IPR029063">
    <property type="entry name" value="SAM-dependent_MTases_sf"/>
</dbReference>
<dbReference type="EMBL" id="JAUHJS010000001">
    <property type="protein sequence ID" value="MDN4164292.1"/>
    <property type="molecule type" value="Genomic_DNA"/>
</dbReference>
<dbReference type="CDD" id="cd02440">
    <property type="entry name" value="AdoMet_MTases"/>
    <property type="match status" value="1"/>
</dbReference>
<dbReference type="SUPFAM" id="SSF53335">
    <property type="entry name" value="S-adenosyl-L-methionine-dependent methyltransferases"/>
    <property type="match status" value="1"/>
</dbReference>
<comment type="catalytic activity">
    <reaction evidence="6">
        <text>adenosine(37) in tRNA1(Val) + S-adenosyl-L-methionine = N(6)-methyladenosine(37) in tRNA1(Val) + S-adenosyl-L-homocysteine + H(+)</text>
        <dbReference type="Rhea" id="RHEA:43160"/>
        <dbReference type="Rhea" id="RHEA-COMP:10369"/>
        <dbReference type="Rhea" id="RHEA-COMP:10370"/>
        <dbReference type="ChEBI" id="CHEBI:15378"/>
        <dbReference type="ChEBI" id="CHEBI:57856"/>
        <dbReference type="ChEBI" id="CHEBI:59789"/>
        <dbReference type="ChEBI" id="CHEBI:74411"/>
        <dbReference type="ChEBI" id="CHEBI:74449"/>
        <dbReference type="EC" id="2.1.1.223"/>
    </reaction>
</comment>
<dbReference type="GO" id="GO:0008168">
    <property type="term" value="F:methyltransferase activity"/>
    <property type="evidence" value="ECO:0007669"/>
    <property type="project" value="UniProtKB-KW"/>
</dbReference>
<dbReference type="InterPro" id="IPR050210">
    <property type="entry name" value="tRNA_Adenine-N(6)_MTase"/>
</dbReference>
<dbReference type="PANTHER" id="PTHR47739">
    <property type="entry name" value="TRNA1(VAL) (ADENINE(37)-N6)-METHYLTRANSFERASE"/>
    <property type="match status" value="1"/>
</dbReference>
<accession>A0ABT8F1G2</accession>
<name>A0ABT8F1G2_9BACT</name>
<protein>
    <recommendedName>
        <fullName evidence="6">tRNA1(Val) (adenine(37)-N6)-methyltransferase</fullName>
        <ecNumber evidence="6">2.1.1.223</ecNumber>
    </recommendedName>
    <alternativeName>
        <fullName evidence="6">tRNA m6A37 methyltransferase</fullName>
    </alternativeName>
</protein>
<dbReference type="RefSeq" id="WP_320002818.1">
    <property type="nucleotide sequence ID" value="NZ_JAUHJS010000001.1"/>
</dbReference>
<proteinExistence type="inferred from homology"/>
<dbReference type="HAMAP" id="MF_01872">
    <property type="entry name" value="tRNA_methyltr_YfiC"/>
    <property type="match status" value="1"/>
</dbReference>
<organism evidence="8 9">
    <name type="scientific">Shiella aurantiaca</name>
    <dbReference type="NCBI Taxonomy" id="3058365"/>
    <lineage>
        <taxon>Bacteria</taxon>
        <taxon>Pseudomonadati</taxon>
        <taxon>Bacteroidota</taxon>
        <taxon>Cytophagia</taxon>
        <taxon>Cytophagales</taxon>
        <taxon>Shiellaceae</taxon>
        <taxon>Shiella</taxon>
    </lineage>
</organism>
<dbReference type="PROSITE" id="PS00092">
    <property type="entry name" value="N6_MTASE"/>
    <property type="match status" value="1"/>
</dbReference>
<evidence type="ECO:0000313" key="9">
    <source>
        <dbReference type="Proteomes" id="UP001168552"/>
    </source>
</evidence>
<feature type="domain" description="Methyltransferase small" evidence="7">
    <location>
        <begin position="32"/>
        <end position="119"/>
    </location>
</feature>
<keyword evidence="3 6" id="KW-0808">Transferase</keyword>
<evidence type="ECO:0000256" key="2">
    <source>
        <dbReference type="ARBA" id="ARBA00022603"/>
    </source>
</evidence>
<keyword evidence="4 6" id="KW-0949">S-adenosyl-L-methionine</keyword>
<comment type="subcellular location">
    <subcellularLocation>
        <location evidence="6">Cytoplasm</location>
    </subcellularLocation>
</comment>
<evidence type="ECO:0000313" key="8">
    <source>
        <dbReference type="EMBL" id="MDN4164292.1"/>
    </source>
</evidence>
<keyword evidence="2 6" id="KW-0489">Methyltransferase</keyword>
<comment type="similarity">
    <text evidence="6">Belongs to the methyltransferase superfamily. tRNA (adenine-N(6)-)-methyltransferase family.</text>
</comment>
<dbReference type="Pfam" id="PF05175">
    <property type="entry name" value="MTS"/>
    <property type="match status" value="1"/>
</dbReference>
<dbReference type="InterPro" id="IPR020596">
    <property type="entry name" value="rRNA_Ade_Mease_Trfase_CS"/>
</dbReference>
<keyword evidence="1 6" id="KW-0963">Cytoplasm</keyword>
<evidence type="ECO:0000256" key="6">
    <source>
        <dbReference type="HAMAP-Rule" id="MF_01872"/>
    </source>
</evidence>
<comment type="caution">
    <text evidence="8">The sequence shown here is derived from an EMBL/GenBank/DDBJ whole genome shotgun (WGS) entry which is preliminary data.</text>
</comment>
<evidence type="ECO:0000256" key="4">
    <source>
        <dbReference type="ARBA" id="ARBA00022691"/>
    </source>
</evidence>
<keyword evidence="9" id="KW-1185">Reference proteome</keyword>
<evidence type="ECO:0000256" key="3">
    <source>
        <dbReference type="ARBA" id="ARBA00022679"/>
    </source>
</evidence>
<dbReference type="InterPro" id="IPR007848">
    <property type="entry name" value="Small_mtfrase_dom"/>
</dbReference>
<reference evidence="8" key="1">
    <citation type="submission" date="2023-06" db="EMBL/GenBank/DDBJ databases">
        <title>Cytophagales bacterium Strain LB-30, isolated from soil.</title>
        <authorList>
            <person name="Liu B."/>
        </authorList>
    </citation>
    <scope>NUCLEOTIDE SEQUENCE</scope>
    <source>
        <strain evidence="8">LB-30</strain>
    </source>
</reference>
<evidence type="ECO:0000256" key="1">
    <source>
        <dbReference type="ARBA" id="ARBA00022490"/>
    </source>
</evidence>
<keyword evidence="5 6" id="KW-0819">tRNA processing</keyword>
<comment type="function">
    <text evidence="6">Specifically methylates the adenine in position 37 of tRNA(1)(Val) (anticodon cmo5UAC).</text>
</comment>
<dbReference type="EC" id="2.1.1.223" evidence="6"/>